<proteinExistence type="predicted"/>
<organism evidence="2 3">
    <name type="scientific">Legionella bononiensis</name>
    <dbReference type="NCBI Taxonomy" id="2793102"/>
    <lineage>
        <taxon>Bacteria</taxon>
        <taxon>Pseudomonadati</taxon>
        <taxon>Pseudomonadota</taxon>
        <taxon>Gammaproteobacteria</taxon>
        <taxon>Legionellales</taxon>
        <taxon>Legionellaceae</taxon>
        <taxon>Legionella</taxon>
    </lineage>
</organism>
<dbReference type="InterPro" id="IPR048521">
    <property type="entry name" value="WipA_Phos"/>
</dbReference>
<reference evidence="2 3" key="1">
    <citation type="submission" date="2020-12" db="EMBL/GenBank/DDBJ databases">
        <title>WGS of Legionella: environmental sample.</title>
        <authorList>
            <person name="Cristino S."/>
            <person name="Girolamini L."/>
            <person name="Salaris S."/>
            <person name="Pascale M.R."/>
            <person name="Mazzotta M."/>
            <person name="Orsini M."/>
            <person name="Grottola A."/>
        </authorList>
    </citation>
    <scope>NUCLEOTIDE SEQUENCE [LARGE SCALE GENOMIC DNA]</scope>
    <source>
        <strain evidence="2 3">30cs62</strain>
    </source>
</reference>
<evidence type="ECO:0000313" key="3">
    <source>
        <dbReference type="Proteomes" id="UP000809910"/>
    </source>
</evidence>
<dbReference type="NCBIfam" id="NF043030">
    <property type="entry name" value="T4SS_Wip"/>
    <property type="match status" value="1"/>
</dbReference>
<dbReference type="EMBL" id="JADWVN010000026">
    <property type="protein sequence ID" value="MBL7527333.1"/>
    <property type="molecule type" value="Genomic_DNA"/>
</dbReference>
<keyword evidence="3" id="KW-1185">Reference proteome</keyword>
<dbReference type="Pfam" id="PF21663">
    <property type="entry name" value="WipA_Phos"/>
    <property type="match status" value="1"/>
</dbReference>
<evidence type="ECO:0000259" key="1">
    <source>
        <dbReference type="Pfam" id="PF21663"/>
    </source>
</evidence>
<comment type="caution">
    <text evidence="2">The sequence shown here is derived from an EMBL/GenBank/DDBJ whole genome shotgun (WGS) entry which is preliminary data.</text>
</comment>
<dbReference type="Proteomes" id="UP000809910">
    <property type="component" value="Unassembled WGS sequence"/>
</dbReference>
<gene>
    <name evidence="2" type="ORF">I5282_12235</name>
</gene>
<protein>
    <submittedName>
        <fullName evidence="2">Type IV secretion protein Dot</fullName>
    </submittedName>
</protein>
<name>A0ABS1WD93_9GAMM</name>
<evidence type="ECO:0000313" key="2">
    <source>
        <dbReference type="EMBL" id="MBL7527333.1"/>
    </source>
</evidence>
<dbReference type="Gene3D" id="3.60.21.10">
    <property type="match status" value="1"/>
</dbReference>
<accession>A0ABS1WD93</accession>
<dbReference type="RefSeq" id="WP_203112307.1">
    <property type="nucleotide sequence ID" value="NZ_JADOBG010000022.1"/>
</dbReference>
<feature type="domain" description="WipA-like phosphatase" evidence="1">
    <location>
        <begin position="94"/>
        <end position="333"/>
    </location>
</feature>
<dbReference type="InterPro" id="IPR029052">
    <property type="entry name" value="Metallo-depent_PP-like"/>
</dbReference>
<sequence>MSHQLISEQVDIYQFPDVCYPAKENTQITIGDLHGNSMKLMFMLVKQGITTNVTKEQYDKLTALYNKNVVDLTKQDIEEFNKIIAGITFNKTAITLIGDELADRGSNDYFTLKILEKLKEQQVPVKIIISNHSIEFLQACEKYETTKHFRPPMLMDGHADSLVNLNTLVEKGIVSAEEVLKLAQNAYKPNIKAISYSLNEDSSEITLYSHSGIGLNILRGLADQFNVPYKDSSAVELAKTIDKINQKFQEHVQQGTVHTLCPPDAMYAGYTGYTDLTKTPLVCAMWNRLYKIMERPANHKGYRLVYVHGHDPKDPDQDQEHVRNLDANNNLGKLIYMNQGTYEVLCTDIYSKDLAEQIENNDKQHDFVEQVELVLPKTEQVDAGQFDAQQSHVDQNELLKPTTISLDQLKQSFDEQLEQIKKKEKVLRQDGYTDAADAAKKLHQKITDSFNKTLPNNAEQFKKECKDAIDEALPQLENHRGWKLALNYLMLTATGIGVLVVLADMGHKLVTGKHLSFFKTDTAQKVSDLEKMVDEVPESPKLQ</sequence>